<dbReference type="AlphaFoldDB" id="K1RW06"/>
<proteinExistence type="predicted"/>
<reference evidence="1" key="1">
    <citation type="journal article" date="2012" name="Nature">
        <title>The oyster genome reveals stress adaptation and complexity of shell formation.</title>
        <authorList>
            <person name="Zhang G."/>
            <person name="Fang X."/>
            <person name="Guo X."/>
            <person name="Li L."/>
            <person name="Luo R."/>
            <person name="Xu F."/>
            <person name="Yang P."/>
            <person name="Zhang L."/>
            <person name="Wang X."/>
            <person name="Qi H."/>
            <person name="Xiong Z."/>
            <person name="Que H."/>
            <person name="Xie Y."/>
            <person name="Holland P.W."/>
            <person name="Paps J."/>
            <person name="Zhu Y."/>
            <person name="Wu F."/>
            <person name="Chen Y."/>
            <person name="Wang J."/>
            <person name="Peng C."/>
            <person name="Meng J."/>
            <person name="Yang L."/>
            <person name="Liu J."/>
            <person name="Wen B."/>
            <person name="Zhang N."/>
            <person name="Huang Z."/>
            <person name="Zhu Q."/>
            <person name="Feng Y."/>
            <person name="Mount A."/>
            <person name="Hedgecock D."/>
            <person name="Xu Z."/>
            <person name="Liu Y."/>
            <person name="Domazet-Loso T."/>
            <person name="Du Y."/>
            <person name="Sun X."/>
            <person name="Zhang S."/>
            <person name="Liu B."/>
            <person name="Cheng P."/>
            <person name="Jiang X."/>
            <person name="Li J."/>
            <person name="Fan D."/>
            <person name="Wang W."/>
            <person name="Fu W."/>
            <person name="Wang T."/>
            <person name="Wang B."/>
            <person name="Zhang J."/>
            <person name="Peng Z."/>
            <person name="Li Y."/>
            <person name="Li N."/>
            <person name="Wang J."/>
            <person name="Chen M."/>
            <person name="He Y."/>
            <person name="Tan F."/>
            <person name="Song X."/>
            <person name="Zheng Q."/>
            <person name="Huang R."/>
            <person name="Yang H."/>
            <person name="Du X."/>
            <person name="Chen L."/>
            <person name="Yang M."/>
            <person name="Gaffney P.M."/>
            <person name="Wang S."/>
            <person name="Luo L."/>
            <person name="She Z."/>
            <person name="Ming Y."/>
            <person name="Huang W."/>
            <person name="Zhang S."/>
            <person name="Huang B."/>
            <person name="Zhang Y."/>
            <person name="Qu T."/>
            <person name="Ni P."/>
            <person name="Miao G."/>
            <person name="Wang J."/>
            <person name="Wang Q."/>
            <person name="Steinberg C.E."/>
            <person name="Wang H."/>
            <person name="Li N."/>
            <person name="Qian L."/>
            <person name="Zhang G."/>
            <person name="Li Y."/>
            <person name="Yang H."/>
            <person name="Liu X."/>
            <person name="Wang J."/>
            <person name="Yin Y."/>
            <person name="Wang J."/>
        </authorList>
    </citation>
    <scope>NUCLEOTIDE SEQUENCE [LARGE SCALE GENOMIC DNA]</scope>
    <source>
        <strain evidence="1">05x7-T-G4-1.051#20</strain>
    </source>
</reference>
<gene>
    <name evidence="1" type="ORF">CGI_10011695</name>
</gene>
<dbReference type="HOGENOM" id="CLU_1961708_0_0_1"/>
<evidence type="ECO:0000313" key="1">
    <source>
        <dbReference type="EMBL" id="EKC39016.1"/>
    </source>
</evidence>
<name>K1RW06_MAGGI</name>
<sequence>MEVLTSIDLRMCHDHNLRSFRQACLGSFGDKCDGGPCLDGYYGHGCKEKCNCNEQQDCDIFIGCVNITDAPHDLLVGWYCNCKAEARMVGCCTHVATVIWFLGKEKRSEYQPKCRYTDNIGSRCGRNS</sequence>
<dbReference type="EMBL" id="JH817764">
    <property type="protein sequence ID" value="EKC39016.1"/>
    <property type="molecule type" value="Genomic_DNA"/>
</dbReference>
<accession>K1RW06</accession>
<dbReference type="InParanoid" id="K1RW06"/>
<protein>
    <submittedName>
        <fullName evidence="1">Uncharacterized protein</fullName>
    </submittedName>
</protein>
<organism evidence="1">
    <name type="scientific">Magallana gigas</name>
    <name type="common">Pacific oyster</name>
    <name type="synonym">Crassostrea gigas</name>
    <dbReference type="NCBI Taxonomy" id="29159"/>
    <lineage>
        <taxon>Eukaryota</taxon>
        <taxon>Metazoa</taxon>
        <taxon>Spiralia</taxon>
        <taxon>Lophotrochozoa</taxon>
        <taxon>Mollusca</taxon>
        <taxon>Bivalvia</taxon>
        <taxon>Autobranchia</taxon>
        <taxon>Pteriomorphia</taxon>
        <taxon>Ostreida</taxon>
        <taxon>Ostreoidea</taxon>
        <taxon>Ostreidae</taxon>
        <taxon>Magallana</taxon>
    </lineage>
</organism>